<protein>
    <submittedName>
        <fullName evidence="4">T9SS type A sorting domain-containing protein</fullName>
    </submittedName>
</protein>
<dbReference type="PROSITE" id="PS51470">
    <property type="entry name" value="FG_GAP"/>
    <property type="match status" value="1"/>
</dbReference>
<comment type="caution">
    <text evidence="4">The sequence shown here is derived from an EMBL/GenBank/DDBJ whole genome shotgun (WGS) entry which is preliminary data.</text>
</comment>
<keyword evidence="5" id="KW-1185">Reference proteome</keyword>
<dbReference type="NCBIfam" id="TIGR04183">
    <property type="entry name" value="Por_Secre_tail"/>
    <property type="match status" value="1"/>
</dbReference>
<dbReference type="SUPFAM" id="SSF82171">
    <property type="entry name" value="DPP6 N-terminal domain-like"/>
    <property type="match status" value="1"/>
</dbReference>
<dbReference type="InterPro" id="IPR011043">
    <property type="entry name" value="Gal_Oxase/kelch_b-propeller"/>
</dbReference>
<sequence>MKTIIIYLVLLSSITIHSQTQIGADINGEIGDGLGGSVSLSSDGETVAVGATGYNSDTGLTRVYKKSAGDWVQMGNDIIGEAEIDRFGSSVSLSSDGTTLAIGAPGNDENGNSAGQVRIYKFELGDWVQIGADINAEAIANDFGWSVSLSADGSILAVGAPNNHKSGSVFWSGHVRVYKNVSGVWIQMGDDIDGEAGSDYSGWSVSLSSDGSIVAIGARGNGENGINAGHVRVYKNISGVWIQMGDDIDGEAAGDYSGWSVSLSSDGATVAIGATLNDENGNSSGHVRVYEFGSGVWAQVGDDINGKAAGDKSGHSVSLSSDGKIVAIGAIQTIGYEPGYVNVYMNISNVWTQIGVDIYVAGSNVGGFGYSVSLSSNANTIAIGTPSNSSNRGRLAVYDLTELYLNVSDHYLSENFTVFPNPVDNLLQMQFTDNLEYKKAVIYNCFGQLILQSDAKTIDVSDLRSGIYFLEVETNKGNSIKKIIKK</sequence>
<dbReference type="InterPro" id="IPR026444">
    <property type="entry name" value="Secre_tail"/>
</dbReference>
<dbReference type="SUPFAM" id="SSF50965">
    <property type="entry name" value="Galactose oxidase, central domain"/>
    <property type="match status" value="1"/>
</dbReference>
<dbReference type="InterPro" id="IPR013519">
    <property type="entry name" value="Int_alpha_beta-p"/>
</dbReference>
<organism evidence="4 5">
    <name type="scientific">Brumimicrobium glaciale</name>
    <dbReference type="NCBI Taxonomy" id="200475"/>
    <lineage>
        <taxon>Bacteria</taxon>
        <taxon>Pseudomonadati</taxon>
        <taxon>Bacteroidota</taxon>
        <taxon>Flavobacteriia</taxon>
        <taxon>Flavobacteriales</taxon>
        <taxon>Crocinitomicaceae</taxon>
        <taxon>Brumimicrobium</taxon>
    </lineage>
</organism>
<keyword evidence="1 2" id="KW-0732">Signal</keyword>
<evidence type="ECO:0000259" key="3">
    <source>
        <dbReference type="Pfam" id="PF18962"/>
    </source>
</evidence>
<dbReference type="EMBL" id="SETE01000003">
    <property type="protein sequence ID" value="RYM34001.1"/>
    <property type="molecule type" value="Genomic_DNA"/>
</dbReference>
<name>A0A4Q4KKW7_9FLAO</name>
<gene>
    <name evidence="4" type="ORF">ERX46_08525</name>
</gene>
<feature type="signal peptide" evidence="2">
    <location>
        <begin position="1"/>
        <end position="18"/>
    </location>
</feature>
<dbReference type="AlphaFoldDB" id="A0A4Q4KKW7"/>
<reference evidence="4 5" key="1">
    <citation type="submission" date="2019-02" db="EMBL/GenBank/DDBJ databases">
        <title>Genome sequence of the sea-ice species Brumimicrobium glaciale.</title>
        <authorList>
            <person name="Bowman J.P."/>
        </authorList>
    </citation>
    <scope>NUCLEOTIDE SEQUENCE [LARGE SCALE GENOMIC DNA]</scope>
    <source>
        <strain evidence="4 5">IC156</strain>
    </source>
</reference>
<evidence type="ECO:0000256" key="2">
    <source>
        <dbReference type="SAM" id="SignalP"/>
    </source>
</evidence>
<evidence type="ECO:0000256" key="1">
    <source>
        <dbReference type="ARBA" id="ARBA00022729"/>
    </source>
</evidence>
<evidence type="ECO:0000313" key="4">
    <source>
        <dbReference type="EMBL" id="RYM34001.1"/>
    </source>
</evidence>
<dbReference type="InterPro" id="IPR013517">
    <property type="entry name" value="FG-GAP"/>
</dbReference>
<dbReference type="Pfam" id="PF18962">
    <property type="entry name" value="Por_Secre_tail"/>
    <property type="match status" value="1"/>
</dbReference>
<accession>A0A4Q4KKW7</accession>
<feature type="domain" description="Secretion system C-terminal sorting" evidence="3">
    <location>
        <begin position="418"/>
        <end position="484"/>
    </location>
</feature>
<evidence type="ECO:0000313" key="5">
    <source>
        <dbReference type="Proteomes" id="UP000293952"/>
    </source>
</evidence>
<proteinExistence type="predicted"/>
<dbReference type="PANTHER" id="PTHR36220:SF1">
    <property type="entry name" value="GAMMA TUBULIN COMPLEX COMPONENT C-TERMINAL DOMAIN-CONTAINING PROTEIN"/>
    <property type="match status" value="1"/>
</dbReference>
<feature type="chain" id="PRO_5020406858" evidence="2">
    <location>
        <begin position="19"/>
        <end position="486"/>
    </location>
</feature>
<dbReference type="Proteomes" id="UP000293952">
    <property type="component" value="Unassembled WGS sequence"/>
</dbReference>
<dbReference type="PANTHER" id="PTHR36220">
    <property type="entry name" value="UNNAMED PRODUCT"/>
    <property type="match status" value="1"/>
</dbReference>
<dbReference type="OrthoDB" id="1056765at2"/>
<dbReference type="Pfam" id="PF14312">
    <property type="entry name" value="FG-GAP_2"/>
    <property type="match status" value="3"/>
</dbReference>
<dbReference type="RefSeq" id="WP_130093442.1">
    <property type="nucleotide sequence ID" value="NZ_SETE01000003.1"/>
</dbReference>